<organism evidence="1 2">
    <name type="scientific">Diphasiastrum complanatum</name>
    <name type="common">Issler's clubmoss</name>
    <name type="synonym">Lycopodium complanatum</name>
    <dbReference type="NCBI Taxonomy" id="34168"/>
    <lineage>
        <taxon>Eukaryota</taxon>
        <taxon>Viridiplantae</taxon>
        <taxon>Streptophyta</taxon>
        <taxon>Embryophyta</taxon>
        <taxon>Tracheophyta</taxon>
        <taxon>Lycopodiopsida</taxon>
        <taxon>Lycopodiales</taxon>
        <taxon>Lycopodiaceae</taxon>
        <taxon>Lycopodioideae</taxon>
        <taxon>Diphasiastrum</taxon>
    </lineage>
</organism>
<gene>
    <name evidence="1" type="ORF">O6H91_21G071000</name>
</gene>
<protein>
    <submittedName>
        <fullName evidence="1">Uncharacterized protein</fullName>
    </submittedName>
</protein>
<evidence type="ECO:0000313" key="1">
    <source>
        <dbReference type="EMBL" id="KAJ7518476.1"/>
    </source>
</evidence>
<accession>A0ACC2ALY1</accession>
<sequence length="190" mass="21106">MAASFYDNFVVAKDGSVESIRSYEARIKPRKTRSKGPALVFAFTEVERQKLEQEKASYAEYKKSVMAKIFFKLATFSYLKNMRLSGGSAAENSAQLQSPRISISDSFPPSSRIMHNSSTTPDSKVVRAHSLPTASGARSALKDRFEETGSCQRSKQHVKWASDIEDSIDGSNKISPEQLPKQGTWEASKQ</sequence>
<dbReference type="Proteomes" id="UP001162992">
    <property type="component" value="Chromosome 21"/>
</dbReference>
<reference evidence="2" key="1">
    <citation type="journal article" date="2024" name="Proc. Natl. Acad. Sci. U.S.A.">
        <title>Extraordinary preservation of gene collinearity over three hundred million years revealed in homosporous lycophytes.</title>
        <authorList>
            <person name="Li C."/>
            <person name="Wickell D."/>
            <person name="Kuo L.Y."/>
            <person name="Chen X."/>
            <person name="Nie B."/>
            <person name="Liao X."/>
            <person name="Peng D."/>
            <person name="Ji J."/>
            <person name="Jenkins J."/>
            <person name="Williams M."/>
            <person name="Shu S."/>
            <person name="Plott C."/>
            <person name="Barry K."/>
            <person name="Rajasekar S."/>
            <person name="Grimwood J."/>
            <person name="Han X."/>
            <person name="Sun S."/>
            <person name="Hou Z."/>
            <person name="He W."/>
            <person name="Dai G."/>
            <person name="Sun C."/>
            <person name="Schmutz J."/>
            <person name="Leebens-Mack J.H."/>
            <person name="Li F.W."/>
            <person name="Wang L."/>
        </authorList>
    </citation>
    <scope>NUCLEOTIDE SEQUENCE [LARGE SCALE GENOMIC DNA]</scope>
    <source>
        <strain evidence="2">cv. PW_Plant_1</strain>
    </source>
</reference>
<dbReference type="EMBL" id="CM055112">
    <property type="protein sequence ID" value="KAJ7518476.1"/>
    <property type="molecule type" value="Genomic_DNA"/>
</dbReference>
<name>A0ACC2ALY1_DIPCM</name>
<proteinExistence type="predicted"/>
<evidence type="ECO:0000313" key="2">
    <source>
        <dbReference type="Proteomes" id="UP001162992"/>
    </source>
</evidence>
<keyword evidence="2" id="KW-1185">Reference proteome</keyword>
<comment type="caution">
    <text evidence="1">The sequence shown here is derived from an EMBL/GenBank/DDBJ whole genome shotgun (WGS) entry which is preliminary data.</text>
</comment>